<dbReference type="AlphaFoldDB" id="A0A927J9L3"/>
<proteinExistence type="predicted"/>
<name>A0A927J9L3_9ACTN</name>
<dbReference type="EMBL" id="JACYWE010000001">
    <property type="protein sequence ID" value="MBD8505223.1"/>
    <property type="molecule type" value="Genomic_DNA"/>
</dbReference>
<feature type="transmembrane region" description="Helical" evidence="2">
    <location>
        <begin position="20"/>
        <end position="40"/>
    </location>
</feature>
<keyword evidence="2" id="KW-0472">Membrane</keyword>
<evidence type="ECO:0000256" key="1">
    <source>
        <dbReference type="SAM" id="MobiDB-lite"/>
    </source>
</evidence>
<sequence length="325" mass="33166">MERSKRSPAAGLARRGEGAIGAIVLLVLAGTIVAMGAGAARECVLVRDQDLPGYVTVSMRVETSAGVVMDASGGGGPGSRVLRVDGMTYVLADEPLRAWTPDGTRGLAPGGPASAGDVLDLPGGSSGTRPGFDPHRIVRVVEQEVPEPAARGGDFWAYEVRPVPMDEAFDEFAVAVRLDAGAVRATMPMLDRVNPFLDGCVTVVGSTPAVSGAFDGATVSVSRLDAQFDLVRGVSHVNALVSSECLACGGLNVPLNGGPDVSLRILPAGSGADREPGRQARSGAKPPLEWSRAAVEVSIGRLLTVSSGPGEVASPAGPARILDDA</sequence>
<keyword evidence="2" id="KW-0812">Transmembrane</keyword>
<evidence type="ECO:0000256" key="2">
    <source>
        <dbReference type="SAM" id="Phobius"/>
    </source>
</evidence>
<accession>A0A927J9L3</accession>
<organism evidence="3 4">
    <name type="scientific">Lolliginicoccus lacisalsi</name>
    <dbReference type="NCBI Taxonomy" id="2742202"/>
    <lineage>
        <taxon>Bacteria</taxon>
        <taxon>Bacillati</taxon>
        <taxon>Actinomycetota</taxon>
        <taxon>Actinomycetes</taxon>
        <taxon>Mycobacteriales</taxon>
        <taxon>Hoyosellaceae</taxon>
        <taxon>Lolliginicoccus</taxon>
    </lineage>
</organism>
<dbReference type="RefSeq" id="WP_192037689.1">
    <property type="nucleotide sequence ID" value="NZ_JACYWE010000001.1"/>
</dbReference>
<reference evidence="3" key="1">
    <citation type="submission" date="2020-09" db="EMBL/GenBank/DDBJ databases">
        <title>Hoyosella lacisalsi sp. nov., a halotolerant actinobacterium isolated from soil of Lake Gudzhirganskoe.</title>
        <authorList>
            <person name="Yang Q."/>
            <person name="Guo P.Y."/>
            <person name="Liu S.W."/>
            <person name="Li F.N."/>
            <person name="Sun C.H."/>
        </authorList>
    </citation>
    <scope>NUCLEOTIDE SEQUENCE</scope>
    <source>
        <strain evidence="3">G463</strain>
    </source>
</reference>
<evidence type="ECO:0000313" key="3">
    <source>
        <dbReference type="EMBL" id="MBD8505223.1"/>
    </source>
</evidence>
<evidence type="ECO:0000313" key="4">
    <source>
        <dbReference type="Proteomes" id="UP000642993"/>
    </source>
</evidence>
<comment type="caution">
    <text evidence="3">The sequence shown here is derived from an EMBL/GenBank/DDBJ whole genome shotgun (WGS) entry which is preliminary data.</text>
</comment>
<gene>
    <name evidence="3" type="ORF">HT102_01795</name>
</gene>
<feature type="region of interest" description="Disordered" evidence="1">
    <location>
        <begin position="269"/>
        <end position="288"/>
    </location>
</feature>
<protein>
    <submittedName>
        <fullName evidence="3">Uncharacterized protein</fullName>
    </submittedName>
</protein>
<keyword evidence="4" id="KW-1185">Reference proteome</keyword>
<keyword evidence="2" id="KW-1133">Transmembrane helix</keyword>
<feature type="region of interest" description="Disordered" evidence="1">
    <location>
        <begin position="306"/>
        <end position="325"/>
    </location>
</feature>
<dbReference type="Proteomes" id="UP000642993">
    <property type="component" value="Unassembled WGS sequence"/>
</dbReference>